<name>A0AAW1N293_POPJA</name>
<evidence type="ECO:0000313" key="5">
    <source>
        <dbReference type="Proteomes" id="UP001458880"/>
    </source>
</evidence>
<dbReference type="Pfam" id="PF21948">
    <property type="entry name" value="LplA-B_cat"/>
    <property type="match status" value="1"/>
</dbReference>
<dbReference type="PANTHER" id="PTHR12561">
    <property type="entry name" value="LIPOATE-PROTEIN LIGASE"/>
    <property type="match status" value="1"/>
</dbReference>
<dbReference type="AlphaFoldDB" id="A0AAW1N293"/>
<dbReference type="PANTHER" id="PTHR12561:SF3">
    <property type="entry name" value="LIPOYLTRANSFERASE 1, MITOCHONDRIAL"/>
    <property type="match status" value="1"/>
</dbReference>
<dbReference type="Proteomes" id="UP001458880">
    <property type="component" value="Unassembled WGS sequence"/>
</dbReference>
<protein>
    <recommendedName>
        <fullName evidence="3">BPL/LPL catalytic domain-containing protein</fullName>
    </recommendedName>
</protein>
<reference evidence="4 5" key="1">
    <citation type="journal article" date="2024" name="BMC Genomics">
        <title>De novo assembly and annotation of Popillia japonica's genome with initial clues to its potential as an invasive pest.</title>
        <authorList>
            <person name="Cucini C."/>
            <person name="Boschi S."/>
            <person name="Funari R."/>
            <person name="Cardaioli E."/>
            <person name="Iannotti N."/>
            <person name="Marturano G."/>
            <person name="Paoli F."/>
            <person name="Bruttini M."/>
            <person name="Carapelli A."/>
            <person name="Frati F."/>
            <person name="Nardi F."/>
        </authorList>
    </citation>
    <scope>NUCLEOTIDE SEQUENCE [LARGE SCALE GENOMIC DNA]</scope>
    <source>
        <strain evidence="4">DMR45628</strain>
    </source>
</reference>
<evidence type="ECO:0000256" key="2">
    <source>
        <dbReference type="ARBA" id="ARBA00008242"/>
    </source>
</evidence>
<dbReference type="InterPro" id="IPR045864">
    <property type="entry name" value="aa-tRNA-synth_II/BPL/LPL"/>
</dbReference>
<dbReference type="GO" id="GO:0005739">
    <property type="term" value="C:mitochondrion"/>
    <property type="evidence" value="ECO:0007669"/>
    <property type="project" value="TreeGrafter"/>
</dbReference>
<comment type="caution">
    <text evidence="4">The sequence shown here is derived from an EMBL/GenBank/DDBJ whole genome shotgun (WGS) entry which is preliminary data.</text>
</comment>
<dbReference type="FunFam" id="3.30.930.10:FF:000045">
    <property type="entry name" value="lipoyltransferase 1, mitochondrial"/>
    <property type="match status" value="1"/>
</dbReference>
<evidence type="ECO:0000259" key="3">
    <source>
        <dbReference type="PROSITE" id="PS51733"/>
    </source>
</evidence>
<gene>
    <name evidence="4" type="ORF">QE152_g1657</name>
</gene>
<dbReference type="GO" id="GO:0009249">
    <property type="term" value="P:protein lipoylation"/>
    <property type="evidence" value="ECO:0007669"/>
    <property type="project" value="InterPro"/>
</dbReference>
<keyword evidence="5" id="KW-1185">Reference proteome</keyword>
<proteinExistence type="inferred from homology"/>
<sequence>MRALAGLKKLYRNSWRKYSSTNNKIEKSVIISESNDIYTNLALEDWYYKNWKWDNRHILILWSNNPCVVIGKFQNPWLECNVNELGYLIPEGVKLARRNSGGGTVYHDRGNLNLTFFTPREHYNRKHNLDIIVQAILKEYNLNIEITKRDDLVIGDCKVSGTAAKLARTTAYHHCTLLVNSNKEVLHKSLKRPRYEIKTNATQSTSSKILNLKDIDPNITVEQLMVCIGKQYLATTPSFNKQKQGEGYRINKSEDFITKFHILQPTEEEYPGLIEARDSLISWNWIYGTCPKFTASKSFSDGIKGQTKIAVTVENGRISAVDVAFPGGVHQQIAEEEFKTRKFTQELFNDVYKFILEQSNYHPLEKVL</sequence>
<dbReference type="CDD" id="cd16443">
    <property type="entry name" value="LplA"/>
    <property type="match status" value="1"/>
</dbReference>
<dbReference type="GO" id="GO:0017118">
    <property type="term" value="F:lipoyltransferase activity"/>
    <property type="evidence" value="ECO:0007669"/>
    <property type="project" value="TreeGrafter"/>
</dbReference>
<dbReference type="PROSITE" id="PS51733">
    <property type="entry name" value="BPL_LPL_CATALYTIC"/>
    <property type="match status" value="1"/>
</dbReference>
<dbReference type="SUPFAM" id="SSF55681">
    <property type="entry name" value="Class II aaRS and biotin synthetases"/>
    <property type="match status" value="1"/>
</dbReference>
<accession>A0AAW1N293</accession>
<dbReference type="Gene3D" id="3.30.930.10">
    <property type="entry name" value="Bira Bifunctional Protein, Domain 2"/>
    <property type="match status" value="1"/>
</dbReference>
<dbReference type="Gene3D" id="3.30.390.50">
    <property type="entry name" value="CO dehydrogenase flavoprotein, C-terminal domain"/>
    <property type="match status" value="1"/>
</dbReference>
<dbReference type="InterPro" id="IPR004562">
    <property type="entry name" value="LipoylTrfase_LipoateP_Ligase"/>
</dbReference>
<dbReference type="InterPro" id="IPR004143">
    <property type="entry name" value="BPL_LPL_catalytic"/>
</dbReference>
<organism evidence="4 5">
    <name type="scientific">Popillia japonica</name>
    <name type="common">Japanese beetle</name>
    <dbReference type="NCBI Taxonomy" id="7064"/>
    <lineage>
        <taxon>Eukaryota</taxon>
        <taxon>Metazoa</taxon>
        <taxon>Ecdysozoa</taxon>
        <taxon>Arthropoda</taxon>
        <taxon>Hexapoda</taxon>
        <taxon>Insecta</taxon>
        <taxon>Pterygota</taxon>
        <taxon>Neoptera</taxon>
        <taxon>Endopterygota</taxon>
        <taxon>Coleoptera</taxon>
        <taxon>Polyphaga</taxon>
        <taxon>Scarabaeiformia</taxon>
        <taxon>Scarabaeidae</taxon>
        <taxon>Rutelinae</taxon>
        <taxon>Popillia</taxon>
    </lineage>
</organism>
<comment type="similarity">
    <text evidence="2">Belongs to the LplA family.</text>
</comment>
<comment type="pathway">
    <text evidence="1">Protein modification; protein lipoylation via exogenous pathway; protein N(6)-(lipoyl)lysine from lipoate: step 2/2.</text>
</comment>
<feature type="domain" description="BPL/LPL catalytic" evidence="3">
    <location>
        <begin position="53"/>
        <end position="236"/>
    </location>
</feature>
<dbReference type="EMBL" id="JASPKY010000009">
    <property type="protein sequence ID" value="KAK9754126.1"/>
    <property type="molecule type" value="Genomic_DNA"/>
</dbReference>
<evidence type="ECO:0000256" key="1">
    <source>
        <dbReference type="ARBA" id="ARBA00005085"/>
    </source>
</evidence>
<evidence type="ECO:0000313" key="4">
    <source>
        <dbReference type="EMBL" id="KAK9754126.1"/>
    </source>
</evidence>